<comment type="caution">
    <text evidence="7">The sequence shown here is derived from an EMBL/GenBank/DDBJ whole genome shotgun (WGS) entry which is preliminary data.</text>
</comment>
<dbReference type="GO" id="GO:0008270">
    <property type="term" value="F:zinc ion binding"/>
    <property type="evidence" value="ECO:0007669"/>
    <property type="project" value="UniProtKB-KW"/>
</dbReference>
<keyword evidence="1 3" id="KW-0863">Zinc-finger</keyword>
<keyword evidence="8" id="KW-1185">Reference proteome</keyword>
<dbReference type="SUPFAM" id="SSF57850">
    <property type="entry name" value="RING/U-box"/>
    <property type="match status" value="1"/>
</dbReference>
<evidence type="ECO:0000256" key="2">
    <source>
        <dbReference type="ARBA" id="ARBA00022833"/>
    </source>
</evidence>
<gene>
    <name evidence="7" type="ORF">niasHT_009156</name>
</gene>
<evidence type="ECO:0000256" key="1">
    <source>
        <dbReference type="ARBA" id="ARBA00022771"/>
    </source>
</evidence>
<evidence type="ECO:0000259" key="6">
    <source>
        <dbReference type="PROSITE" id="PS50089"/>
    </source>
</evidence>
<feature type="region of interest" description="Disordered" evidence="4">
    <location>
        <begin position="329"/>
        <end position="366"/>
    </location>
</feature>
<keyword evidence="2" id="KW-0862">Zinc</keyword>
<sequence>MCICSCALTVLLFAHPFLSTNFGTFADDGIEAKNLKLRVDYQNANQNTRKTKIVLAFLNLDGRHSNVPSRLIKSGEAFEIGISNADQSAQIELVFECHVEPLAVEKVPSPTPTNQSDQPTETDQPQQLHDSSELRALIRTIRVQIYKPEFSKLHRINLGSIKTSGLFWHRRVLVETKSEGTGGNYHAFLYAIVRENRSEPQQQNGDGGGGGGNDQRGDNDGAQQNNANANDRNHLAADEKRELLGYAPLIKEKEMAQTVAIVGEGIGTTSGQQKKTFNEYELKIPVNLTHFYRHTIERLELSIFHYDGECKFTVKKFVKTAVYANKDKDEDKDKNKDKNEDKDEDKDKDENKDEDEDKANDDDEDDCPICFNEMKVNEEQIQVHEHESLSHYKCIKEWFEKKKEIRCPFCNVESKPFLDFHFQPIFSESEKMYAHFYLDPLKGLYIIKNAKIGGSAQRGLLAEQIISQISTKVKEMDQRLKILLPIFGFENLEMPLFSIDEEGKFAEDPFLDYIQAYIKLLGDDRGFSTDIETEALALIETVPKVPLLEANNAIEQMQIVVEEEEEKPPHQPHHQQKEQHEHNLVKMFKNMFSKEH</sequence>
<dbReference type="InterPro" id="IPR013083">
    <property type="entry name" value="Znf_RING/FYVE/PHD"/>
</dbReference>
<keyword evidence="5" id="KW-0732">Signal</keyword>
<accession>A0ABD2ME34</accession>
<feature type="compositionally biased region" description="Basic and acidic residues" evidence="4">
    <location>
        <begin position="329"/>
        <end position="341"/>
    </location>
</feature>
<protein>
    <recommendedName>
        <fullName evidence="6">RING-type domain-containing protein</fullName>
    </recommendedName>
</protein>
<name>A0ABD2ME34_9BILA</name>
<organism evidence="7 8">
    <name type="scientific">Heterodera trifolii</name>
    <dbReference type="NCBI Taxonomy" id="157864"/>
    <lineage>
        <taxon>Eukaryota</taxon>
        <taxon>Metazoa</taxon>
        <taxon>Ecdysozoa</taxon>
        <taxon>Nematoda</taxon>
        <taxon>Chromadorea</taxon>
        <taxon>Rhabditida</taxon>
        <taxon>Tylenchina</taxon>
        <taxon>Tylenchomorpha</taxon>
        <taxon>Tylenchoidea</taxon>
        <taxon>Heteroderidae</taxon>
        <taxon>Heteroderinae</taxon>
        <taxon>Heterodera</taxon>
    </lineage>
</organism>
<dbReference type="InterPro" id="IPR001841">
    <property type="entry name" value="Znf_RING"/>
</dbReference>
<feature type="compositionally biased region" description="Gly residues" evidence="4">
    <location>
        <begin position="205"/>
        <end position="214"/>
    </location>
</feature>
<feature type="compositionally biased region" description="Polar residues" evidence="4">
    <location>
        <begin position="112"/>
        <end position="129"/>
    </location>
</feature>
<evidence type="ECO:0000256" key="3">
    <source>
        <dbReference type="PROSITE-ProRule" id="PRU00175"/>
    </source>
</evidence>
<evidence type="ECO:0000313" key="8">
    <source>
        <dbReference type="Proteomes" id="UP001620626"/>
    </source>
</evidence>
<dbReference type="Gene3D" id="3.30.40.10">
    <property type="entry name" value="Zinc/RING finger domain, C3HC4 (zinc finger)"/>
    <property type="match status" value="1"/>
</dbReference>
<dbReference type="PROSITE" id="PS50089">
    <property type="entry name" value="ZF_RING_2"/>
    <property type="match status" value="1"/>
</dbReference>
<dbReference type="EMBL" id="JBICBT010000021">
    <property type="protein sequence ID" value="KAL3125790.1"/>
    <property type="molecule type" value="Genomic_DNA"/>
</dbReference>
<feature type="signal peptide" evidence="5">
    <location>
        <begin position="1"/>
        <end position="19"/>
    </location>
</feature>
<dbReference type="Proteomes" id="UP001620626">
    <property type="component" value="Unassembled WGS sequence"/>
</dbReference>
<feature type="region of interest" description="Disordered" evidence="4">
    <location>
        <begin position="106"/>
        <end position="132"/>
    </location>
</feature>
<feature type="domain" description="RING-type" evidence="6">
    <location>
        <begin position="367"/>
        <end position="411"/>
    </location>
</feature>
<dbReference type="Pfam" id="PF13639">
    <property type="entry name" value="zf-RING_2"/>
    <property type="match status" value="1"/>
</dbReference>
<reference evidence="7 8" key="1">
    <citation type="submission" date="2024-10" db="EMBL/GenBank/DDBJ databases">
        <authorList>
            <person name="Kim D."/>
        </authorList>
    </citation>
    <scope>NUCLEOTIDE SEQUENCE [LARGE SCALE GENOMIC DNA]</scope>
    <source>
        <strain evidence="7">BH-2024</strain>
    </source>
</reference>
<evidence type="ECO:0000256" key="5">
    <source>
        <dbReference type="SAM" id="SignalP"/>
    </source>
</evidence>
<feature type="compositionally biased region" description="Low complexity" evidence="4">
    <location>
        <begin position="220"/>
        <end position="230"/>
    </location>
</feature>
<feature type="region of interest" description="Disordered" evidence="4">
    <location>
        <begin position="199"/>
        <end position="236"/>
    </location>
</feature>
<proteinExistence type="predicted"/>
<dbReference type="AlphaFoldDB" id="A0ABD2ME34"/>
<evidence type="ECO:0000256" key="4">
    <source>
        <dbReference type="SAM" id="MobiDB-lite"/>
    </source>
</evidence>
<feature type="chain" id="PRO_5044837449" description="RING-type domain-containing protein" evidence="5">
    <location>
        <begin position="20"/>
        <end position="596"/>
    </location>
</feature>
<keyword evidence="1 3" id="KW-0479">Metal-binding</keyword>
<evidence type="ECO:0000313" key="7">
    <source>
        <dbReference type="EMBL" id="KAL3125790.1"/>
    </source>
</evidence>
<feature type="compositionally biased region" description="Acidic residues" evidence="4">
    <location>
        <begin position="342"/>
        <end position="366"/>
    </location>
</feature>